<comment type="similarity">
    <text evidence="7 8">Belongs to the cytochrome b5 family.</text>
</comment>
<evidence type="ECO:0000256" key="6">
    <source>
        <dbReference type="ARBA" id="ARBA00023136"/>
    </source>
</evidence>
<dbReference type="PROSITE" id="PS00191">
    <property type="entry name" value="CYTOCHROME_B5_1"/>
    <property type="match status" value="1"/>
</dbReference>
<dbReference type="EMBL" id="GCKF01003737">
    <property type="protein sequence ID" value="JAG99266.1"/>
    <property type="molecule type" value="Transcribed_RNA"/>
</dbReference>
<evidence type="ECO:0000256" key="8">
    <source>
        <dbReference type="RuleBase" id="RU362121"/>
    </source>
</evidence>
<feature type="domain" description="Cytochrome b5 heme-binding" evidence="9">
    <location>
        <begin position="4"/>
        <end position="80"/>
    </location>
</feature>
<keyword evidence="6 8" id="KW-0472">Membrane</keyword>
<dbReference type="InterPro" id="IPR018506">
    <property type="entry name" value="Cyt_B5_heme-BS"/>
</dbReference>
<dbReference type="AlphaFoldDB" id="A0A0D6R930"/>
<dbReference type="InterPro" id="IPR036400">
    <property type="entry name" value="Cyt_B5-like_heme/steroid_sf"/>
</dbReference>
<keyword evidence="8" id="KW-1133">Transmembrane helix</keyword>
<dbReference type="PROSITE" id="PS50255">
    <property type="entry name" value="CYTOCHROME_B5_2"/>
    <property type="match status" value="1"/>
</dbReference>
<dbReference type="GO" id="GO:0020037">
    <property type="term" value="F:heme binding"/>
    <property type="evidence" value="ECO:0007669"/>
    <property type="project" value="UniProtKB-UniRule"/>
</dbReference>
<keyword evidence="3 8" id="KW-0812">Transmembrane</keyword>
<dbReference type="Gene3D" id="3.10.120.10">
    <property type="entry name" value="Cytochrome b5-like heme/steroid binding domain"/>
    <property type="match status" value="1"/>
</dbReference>
<accession>A0A0D6R930</accession>
<evidence type="ECO:0000313" key="10">
    <source>
        <dbReference type="EMBL" id="JAG99266.1"/>
    </source>
</evidence>
<dbReference type="GO" id="GO:0046872">
    <property type="term" value="F:metal ion binding"/>
    <property type="evidence" value="ECO:0007669"/>
    <property type="project" value="UniProtKB-UniRule"/>
</dbReference>
<evidence type="ECO:0000256" key="2">
    <source>
        <dbReference type="ARBA" id="ARBA00022617"/>
    </source>
</evidence>
<keyword evidence="2 8" id="KW-0349">Heme</keyword>
<dbReference type="SUPFAM" id="SSF55856">
    <property type="entry name" value="Cytochrome b5-like heme/steroid binding domain"/>
    <property type="match status" value="1"/>
</dbReference>
<protein>
    <recommendedName>
        <fullName evidence="9">Cytochrome b5 heme-binding domain-containing protein</fullName>
    </recommendedName>
</protein>
<proteinExistence type="inferred from homology"/>
<dbReference type="PANTHER" id="PTHR19359:SF14">
    <property type="entry name" value="CYTOCHROME B5 A"/>
    <property type="match status" value="1"/>
</dbReference>
<dbReference type="Pfam" id="PF00173">
    <property type="entry name" value="Cyt-b5"/>
    <property type="match status" value="1"/>
</dbReference>
<feature type="transmembrane region" description="Helical" evidence="8">
    <location>
        <begin position="104"/>
        <end position="135"/>
    </location>
</feature>
<name>A0A0D6R930_ARACU</name>
<organism evidence="10">
    <name type="scientific">Araucaria cunninghamii</name>
    <name type="common">Hoop pine</name>
    <name type="synonym">Moreton Bay pine</name>
    <dbReference type="NCBI Taxonomy" id="56994"/>
    <lineage>
        <taxon>Eukaryota</taxon>
        <taxon>Viridiplantae</taxon>
        <taxon>Streptophyta</taxon>
        <taxon>Embryophyta</taxon>
        <taxon>Tracheophyta</taxon>
        <taxon>Spermatophyta</taxon>
        <taxon>Pinopsida</taxon>
        <taxon>Pinidae</taxon>
        <taxon>Conifers II</taxon>
        <taxon>Araucariales</taxon>
        <taxon>Araucariaceae</taxon>
        <taxon>Araucaria</taxon>
    </lineage>
</organism>
<comment type="subcellular location">
    <subcellularLocation>
        <location evidence="1">Membrane</location>
    </subcellularLocation>
</comment>
<evidence type="ECO:0000256" key="7">
    <source>
        <dbReference type="ARBA" id="ARBA00038168"/>
    </source>
</evidence>
<dbReference type="InterPro" id="IPR050668">
    <property type="entry name" value="Cytochrome_b5"/>
</dbReference>
<evidence type="ECO:0000259" key="9">
    <source>
        <dbReference type="PROSITE" id="PS50255"/>
    </source>
</evidence>
<dbReference type="PRINTS" id="PR00363">
    <property type="entry name" value="CYTOCHROMEB5"/>
</dbReference>
<evidence type="ECO:0000256" key="5">
    <source>
        <dbReference type="ARBA" id="ARBA00023004"/>
    </source>
</evidence>
<evidence type="ECO:0000256" key="3">
    <source>
        <dbReference type="ARBA" id="ARBA00022692"/>
    </source>
</evidence>
<dbReference type="FunFam" id="3.10.120.10:FF:000002">
    <property type="entry name" value="Cytochrome b5 type B"/>
    <property type="match status" value="1"/>
</dbReference>
<sequence length="139" mass="15759">MVKLRYIPPEEVERHNTERSCWFVIADQVYDVSDYMHEHPGGYEVLLKASGGDATESFENVGHSNNARALLKPYCIGYIKGAPQNEEEDASKDDETDSRSFDRIVIYFVLLFLMTIVVNFRFTPGAVVLIAAALANEYF</sequence>
<dbReference type="GO" id="GO:0016020">
    <property type="term" value="C:membrane"/>
    <property type="evidence" value="ECO:0007669"/>
    <property type="project" value="UniProtKB-SubCell"/>
</dbReference>
<dbReference type="SMART" id="SM01117">
    <property type="entry name" value="Cyt-b5"/>
    <property type="match status" value="1"/>
</dbReference>
<keyword evidence="4 8" id="KW-0479">Metal-binding</keyword>
<dbReference type="PANTHER" id="PTHR19359">
    <property type="entry name" value="CYTOCHROME B5"/>
    <property type="match status" value="1"/>
</dbReference>
<dbReference type="InterPro" id="IPR001199">
    <property type="entry name" value="Cyt_B5-like_heme/steroid-bd"/>
</dbReference>
<evidence type="ECO:0000256" key="1">
    <source>
        <dbReference type="ARBA" id="ARBA00004370"/>
    </source>
</evidence>
<keyword evidence="5 8" id="KW-0408">Iron</keyword>
<evidence type="ECO:0000256" key="4">
    <source>
        <dbReference type="ARBA" id="ARBA00022723"/>
    </source>
</evidence>
<reference evidence="10" key="1">
    <citation type="submission" date="2015-03" db="EMBL/GenBank/DDBJ databases">
        <title>A transcriptome of Araucaria cunninghamii, an australian fine timber species.</title>
        <authorList>
            <person name="Jing Yi C.J.Y."/>
            <person name="Yin San L.Y.S."/>
            <person name="Abdul Karim S.S."/>
            <person name="Wan Azmi N.N."/>
            <person name="Hercus R.R."/>
            <person name="Croft L.L."/>
        </authorList>
    </citation>
    <scope>NUCLEOTIDE SEQUENCE</scope>
    <source>
        <strain evidence="10">MI0301</strain>
        <tissue evidence="10">Leaf</tissue>
    </source>
</reference>